<protein>
    <recommendedName>
        <fullName evidence="3">Ankyrin repeat-containing domain</fullName>
    </recommendedName>
</protein>
<dbReference type="SUPFAM" id="SSF140860">
    <property type="entry name" value="Pseudo ankyrin repeat-like"/>
    <property type="match status" value="1"/>
</dbReference>
<dbReference type="Gene3D" id="1.25.40.20">
    <property type="entry name" value="Ankyrin repeat-containing domain"/>
    <property type="match status" value="1"/>
</dbReference>
<dbReference type="PANTHER" id="PTHR46586:SF3">
    <property type="entry name" value="ANKYRIN REPEAT-CONTAINING PROTEIN"/>
    <property type="match status" value="1"/>
</dbReference>
<name>A0A225VEB8_9STRA</name>
<dbReference type="EMBL" id="NBNE01005354">
    <property type="protein sequence ID" value="OWZ03733.1"/>
    <property type="molecule type" value="Genomic_DNA"/>
</dbReference>
<keyword evidence="2" id="KW-1185">Reference proteome</keyword>
<evidence type="ECO:0000313" key="1">
    <source>
        <dbReference type="EMBL" id="OWZ03733.1"/>
    </source>
</evidence>
<dbReference type="AlphaFoldDB" id="A0A225VEB8"/>
<accession>A0A225VEB8</accession>
<dbReference type="PANTHER" id="PTHR46586">
    <property type="entry name" value="ANKYRIN REPEAT-CONTAINING PROTEIN"/>
    <property type="match status" value="1"/>
</dbReference>
<proteinExistence type="predicted"/>
<gene>
    <name evidence="1" type="ORF">PHMEG_00024482</name>
</gene>
<dbReference type="InterPro" id="IPR002110">
    <property type="entry name" value="Ankyrin_rpt"/>
</dbReference>
<evidence type="ECO:0008006" key="3">
    <source>
        <dbReference type="Google" id="ProtNLM"/>
    </source>
</evidence>
<comment type="caution">
    <text evidence="1">The sequence shown here is derived from an EMBL/GenBank/DDBJ whole genome shotgun (WGS) entry which is preliminary data.</text>
</comment>
<dbReference type="Proteomes" id="UP000198211">
    <property type="component" value="Unassembled WGS sequence"/>
</dbReference>
<reference evidence="2" key="1">
    <citation type="submission" date="2017-03" db="EMBL/GenBank/DDBJ databases">
        <title>Phytopthora megakarya and P. palmivora, two closely related causual agents of cacao black pod achieved similar genome size and gene model numbers by different mechanisms.</title>
        <authorList>
            <person name="Ali S."/>
            <person name="Shao J."/>
            <person name="Larry D.J."/>
            <person name="Kronmiller B."/>
            <person name="Shen D."/>
            <person name="Strem M.D."/>
            <person name="Melnick R.L."/>
            <person name="Guiltinan M.J."/>
            <person name="Tyler B.M."/>
            <person name="Meinhardt L.W."/>
            <person name="Bailey B.A."/>
        </authorList>
    </citation>
    <scope>NUCLEOTIDE SEQUENCE [LARGE SCALE GENOMIC DNA]</scope>
    <source>
        <strain evidence="2">zdho120</strain>
    </source>
</reference>
<dbReference type="Pfam" id="PF13637">
    <property type="entry name" value="Ank_4"/>
    <property type="match status" value="1"/>
</dbReference>
<dbReference type="InterPro" id="IPR052050">
    <property type="entry name" value="SecEffector_AnkRepeat"/>
</dbReference>
<evidence type="ECO:0000313" key="2">
    <source>
        <dbReference type="Proteomes" id="UP000198211"/>
    </source>
</evidence>
<sequence length="109" mass="11967">MWLHSLPRIRCTTATMDNAAAGGYLKVVQWLHENRTKGCIVKALNRAATNGHIGVVQWLLANHSKHSNPAIFSAMEDLLILGLLTHSFAAEESGLYFHYGIDAILIAQA</sequence>
<dbReference type="OrthoDB" id="126596at2759"/>
<organism evidence="1 2">
    <name type="scientific">Phytophthora megakarya</name>
    <dbReference type="NCBI Taxonomy" id="4795"/>
    <lineage>
        <taxon>Eukaryota</taxon>
        <taxon>Sar</taxon>
        <taxon>Stramenopiles</taxon>
        <taxon>Oomycota</taxon>
        <taxon>Peronosporomycetes</taxon>
        <taxon>Peronosporales</taxon>
        <taxon>Peronosporaceae</taxon>
        <taxon>Phytophthora</taxon>
    </lineage>
</organism>
<dbReference type="InterPro" id="IPR036770">
    <property type="entry name" value="Ankyrin_rpt-contain_sf"/>
</dbReference>